<dbReference type="EMBL" id="JBBPHU010000004">
    <property type="protein sequence ID" value="KAK7518656.1"/>
    <property type="molecule type" value="Genomic_DNA"/>
</dbReference>
<keyword evidence="2" id="KW-1133">Transmembrane helix</keyword>
<dbReference type="Proteomes" id="UP001363622">
    <property type="component" value="Unassembled WGS sequence"/>
</dbReference>
<evidence type="ECO:0000256" key="1">
    <source>
        <dbReference type="SAM" id="MobiDB-lite"/>
    </source>
</evidence>
<reference evidence="3 4" key="1">
    <citation type="submission" date="2024-04" db="EMBL/GenBank/DDBJ databases">
        <title>Phyllosticta paracitricarpa is synonymous to the EU quarantine fungus P. citricarpa based on phylogenomic analyses.</title>
        <authorList>
            <consortium name="Lawrence Berkeley National Laboratory"/>
            <person name="Van Ingen-Buijs V.A."/>
            <person name="Van Westerhoven A.C."/>
            <person name="Haridas S."/>
            <person name="Skiadas P."/>
            <person name="Martin F."/>
            <person name="Groenewald J.Z."/>
            <person name="Crous P.W."/>
            <person name="Seidl M.F."/>
        </authorList>
    </citation>
    <scope>NUCLEOTIDE SEQUENCE [LARGE SCALE GENOMIC DNA]</scope>
    <source>
        <strain evidence="3 4">CBS 123371</strain>
    </source>
</reference>
<feature type="transmembrane region" description="Helical" evidence="2">
    <location>
        <begin position="138"/>
        <end position="160"/>
    </location>
</feature>
<feature type="compositionally biased region" description="Basic and acidic residues" evidence="1">
    <location>
        <begin position="272"/>
        <end position="282"/>
    </location>
</feature>
<comment type="caution">
    <text evidence="3">The sequence shown here is derived from an EMBL/GenBank/DDBJ whole genome shotgun (WGS) entry which is preliminary data.</text>
</comment>
<evidence type="ECO:0000313" key="4">
    <source>
        <dbReference type="Proteomes" id="UP001363622"/>
    </source>
</evidence>
<feature type="region of interest" description="Disordered" evidence="1">
    <location>
        <begin position="236"/>
        <end position="339"/>
    </location>
</feature>
<feature type="transmembrane region" description="Helical" evidence="2">
    <location>
        <begin position="191"/>
        <end position="221"/>
    </location>
</feature>
<keyword evidence="2" id="KW-0812">Transmembrane</keyword>
<accession>A0ABR1KTP5</accession>
<keyword evidence="2" id="KW-0472">Membrane</keyword>
<keyword evidence="4" id="KW-1185">Reference proteome</keyword>
<protein>
    <submittedName>
        <fullName evidence="3">Uncharacterized protein</fullName>
    </submittedName>
</protein>
<feature type="compositionally biased region" description="Polar residues" evidence="1">
    <location>
        <begin position="295"/>
        <end position="306"/>
    </location>
</feature>
<name>A0ABR1KTP5_9PEZI</name>
<gene>
    <name evidence="3" type="ORF">IWZ03DRAFT_152542</name>
</gene>
<feature type="compositionally biased region" description="Low complexity" evidence="1">
    <location>
        <begin position="257"/>
        <end position="268"/>
    </location>
</feature>
<proteinExistence type="predicted"/>
<evidence type="ECO:0000313" key="3">
    <source>
        <dbReference type="EMBL" id="KAK7518656.1"/>
    </source>
</evidence>
<organism evidence="3 4">
    <name type="scientific">Phyllosticta citriasiana</name>
    <dbReference type="NCBI Taxonomy" id="595635"/>
    <lineage>
        <taxon>Eukaryota</taxon>
        <taxon>Fungi</taxon>
        <taxon>Dikarya</taxon>
        <taxon>Ascomycota</taxon>
        <taxon>Pezizomycotina</taxon>
        <taxon>Dothideomycetes</taxon>
        <taxon>Dothideomycetes incertae sedis</taxon>
        <taxon>Botryosphaeriales</taxon>
        <taxon>Phyllostictaceae</taxon>
        <taxon>Phyllosticta</taxon>
    </lineage>
</organism>
<sequence>MILGCCTTICASSKSRNRCFPSRIRFSHRFSIFYQPPRLINHFLSVMLLLGRDGDGCVGQITGEVGGVELASLEGDSPLTNELEDVVDDVSLGLRGTAGGAAARRAASVLTVTALAVAALAVAVLAVAVLAVAALLAIAALLTVAALLAVATLAADLALIEELESVAIKSGTSDHVAVGAGAAGARRTTALAVATLVATLTALATTLAALALTVLAILLALHNTAKEISKNTLNSADVRGRDWGGSTTLAPGKSGSRNTRNGNGANTRARQKAADGRTRDSDLTPSDGHSGGGSRQTAQNRASRTSRGGQGAQGRARNRDASLALVQDDGRGSDGSTRYIESAGRATRDDYNILGVALRQVESGLNGTTGAEEGVQLTANVLLASGKTASGSGLGTRVVLMIESV</sequence>
<evidence type="ECO:0000256" key="2">
    <source>
        <dbReference type="SAM" id="Phobius"/>
    </source>
</evidence>
<feature type="transmembrane region" description="Helical" evidence="2">
    <location>
        <begin position="109"/>
        <end position="132"/>
    </location>
</feature>